<dbReference type="GO" id="GO:0004622">
    <property type="term" value="F:phosphatidylcholine lysophospholipase activity"/>
    <property type="evidence" value="ECO:0007669"/>
    <property type="project" value="UniProtKB-EC"/>
</dbReference>
<evidence type="ECO:0000256" key="7">
    <source>
        <dbReference type="SAM" id="SignalP"/>
    </source>
</evidence>
<dbReference type="EC" id="3.1.1.5" evidence="6"/>
<keyword evidence="7" id="KW-0732">Signal</keyword>
<feature type="signal peptide" evidence="7">
    <location>
        <begin position="1"/>
        <end position="15"/>
    </location>
</feature>
<dbReference type="GO" id="GO:0004623">
    <property type="term" value="F:phospholipase A2 activity"/>
    <property type="evidence" value="ECO:0007669"/>
    <property type="project" value="TreeGrafter"/>
</dbReference>
<feature type="domain" description="PLA2c" evidence="8">
    <location>
        <begin position="49"/>
        <end position="709"/>
    </location>
</feature>
<dbReference type="Proteomes" id="UP000253472">
    <property type="component" value="Unassembled WGS sequence"/>
</dbReference>
<evidence type="ECO:0000256" key="3">
    <source>
        <dbReference type="ARBA" id="ARBA00022963"/>
    </source>
</evidence>
<dbReference type="PANTHER" id="PTHR10728">
    <property type="entry name" value="CYTOSOLIC PHOSPHOLIPASE A2"/>
    <property type="match status" value="1"/>
</dbReference>
<dbReference type="GO" id="GO:0046475">
    <property type="term" value="P:glycerophospholipid catabolic process"/>
    <property type="evidence" value="ECO:0007669"/>
    <property type="project" value="TreeGrafter"/>
</dbReference>
<evidence type="ECO:0000313" key="10">
    <source>
        <dbReference type="Proteomes" id="UP000253472"/>
    </source>
</evidence>
<dbReference type="AlphaFoldDB" id="A0A367XWM7"/>
<dbReference type="Pfam" id="PF01735">
    <property type="entry name" value="PLA2_B"/>
    <property type="match status" value="2"/>
</dbReference>
<comment type="catalytic activity">
    <reaction evidence="6">
        <text>a 1-acyl-sn-glycero-3-phosphocholine + H2O = sn-glycerol 3-phosphocholine + a fatty acid + H(+)</text>
        <dbReference type="Rhea" id="RHEA:15177"/>
        <dbReference type="ChEBI" id="CHEBI:15377"/>
        <dbReference type="ChEBI" id="CHEBI:15378"/>
        <dbReference type="ChEBI" id="CHEBI:16870"/>
        <dbReference type="ChEBI" id="CHEBI:28868"/>
        <dbReference type="ChEBI" id="CHEBI:58168"/>
        <dbReference type="EC" id="3.1.1.5"/>
    </reaction>
</comment>
<keyword evidence="4 5" id="KW-0443">Lipid metabolism</keyword>
<feature type="chain" id="PRO_5016751823" description="Lysophospholipase" evidence="7">
    <location>
        <begin position="16"/>
        <end position="709"/>
    </location>
</feature>
<dbReference type="GO" id="GO:0005829">
    <property type="term" value="C:cytosol"/>
    <property type="evidence" value="ECO:0007669"/>
    <property type="project" value="TreeGrafter"/>
</dbReference>
<evidence type="ECO:0000256" key="4">
    <source>
        <dbReference type="ARBA" id="ARBA00023098"/>
    </source>
</evidence>
<sequence length="709" mass="79742">MLVVWLASIIRLAVSITFYTDTNRLLHKNCSNFIERSIWNLSYAPYTITCPLGSLIREANHSLCPEETAYIHNRNKKTEPAVKSLLYRNKIPNFDIEKFWSIKTRPTRIAIAVSGGGFRSMLIGSGVLLAFDDRYPQTVSPLSGLLQSTSYIAGISGGSWLVMSNFINDFEPVHLLKNGVWNFSQLLLHGVPNFDPKDIPQDDEKDPPAKQSQQQPGVFSTLWEFFSGDKKSSEESSSSSYITWISSLFKTTTESIEVTYATMKDYVTFYKELLIEVKDKKKAGFHTSFTDYWGRALARKIFNPMVRSPGTTVTAATRSLTSFIDHDQPFPIIATIEKDPVNPEASTNLDSHCFEITPYEFGSWDSYLNAFVPLKYLGSSLKAGKSTNISLDGTFAYCVSGFDNVGFLTGTSSSLFNHIFMAVYKLLERYQLETVSAIGAILKSLGLSSEWNCLKTPHLHPDYALFSPNPFFEYGTQNANSSISESPDLYMVDGGDDGLNIPFHPFLTAARGIDIILAYDMTNELSNYPNGTVLQRTSQRYKQTNNPKIQIPCFQIPNGITTKRTFKSIFPKVPAPEQIILRDLNRYPLFLGCDIIEDYETLDATDTALLRHDYLPPLIVYHANTNCGYASNTSTFQLSYNRSEVDGMVANGYNLATSMNSTAFAVCLGCAMLKREFDRISLKTNPQWKDGFVVPKFCKKCYKAFCWRE</sequence>
<comment type="caution">
    <text evidence="9">The sequence shown here is derived from an EMBL/GenBank/DDBJ whole genome shotgun (WGS) entry which is preliminary data.</text>
</comment>
<dbReference type="GO" id="GO:0005576">
    <property type="term" value="C:extracellular region"/>
    <property type="evidence" value="ECO:0007669"/>
    <property type="project" value="TreeGrafter"/>
</dbReference>
<dbReference type="PROSITE" id="PS51210">
    <property type="entry name" value="PLA2C"/>
    <property type="match status" value="1"/>
</dbReference>
<evidence type="ECO:0000256" key="5">
    <source>
        <dbReference type="PROSITE-ProRule" id="PRU00555"/>
    </source>
</evidence>
<comment type="similarity">
    <text evidence="1 6">Belongs to the lysophospholipase family.</text>
</comment>
<dbReference type="SUPFAM" id="SSF52151">
    <property type="entry name" value="FabD/lysophospholipase-like"/>
    <property type="match status" value="1"/>
</dbReference>
<proteinExistence type="inferred from homology"/>
<dbReference type="InterPro" id="IPR016035">
    <property type="entry name" value="Acyl_Trfase/lysoPLipase"/>
</dbReference>
<reference evidence="9 10" key="1">
    <citation type="submission" date="2018-06" db="EMBL/GenBank/DDBJ databases">
        <title>Whole genome sequencing of Candida tropicalis (genome annotated by CSBL at Korea University).</title>
        <authorList>
            <person name="Ahn J."/>
        </authorList>
    </citation>
    <scope>NUCLEOTIDE SEQUENCE [LARGE SCALE GENOMIC DNA]</scope>
    <source>
        <strain evidence="9 10">ATCC 20962</strain>
    </source>
</reference>
<evidence type="ECO:0000259" key="8">
    <source>
        <dbReference type="PROSITE" id="PS51210"/>
    </source>
</evidence>
<evidence type="ECO:0000256" key="1">
    <source>
        <dbReference type="ARBA" id="ARBA00008780"/>
    </source>
</evidence>
<dbReference type="GO" id="GO:0005783">
    <property type="term" value="C:endoplasmic reticulum"/>
    <property type="evidence" value="ECO:0007669"/>
    <property type="project" value="TreeGrafter"/>
</dbReference>
<dbReference type="GO" id="GO:0005886">
    <property type="term" value="C:plasma membrane"/>
    <property type="evidence" value="ECO:0007669"/>
    <property type="project" value="TreeGrafter"/>
</dbReference>
<dbReference type="Gene3D" id="3.40.1090.10">
    <property type="entry name" value="Cytosolic phospholipase A2 catalytic domain"/>
    <property type="match status" value="1"/>
</dbReference>
<protein>
    <recommendedName>
        <fullName evidence="6">Lysophospholipase</fullName>
        <ecNumber evidence="6">3.1.1.5</ecNumber>
    </recommendedName>
</protein>
<dbReference type="EMBL" id="QLNQ01000028">
    <property type="protein sequence ID" value="RCK58018.1"/>
    <property type="molecule type" value="Genomic_DNA"/>
</dbReference>
<evidence type="ECO:0000256" key="6">
    <source>
        <dbReference type="RuleBase" id="RU362103"/>
    </source>
</evidence>
<name>A0A367XWM7_9ASCO</name>
<organism evidence="9 10">
    <name type="scientific">Candida viswanathii</name>
    <dbReference type="NCBI Taxonomy" id="5486"/>
    <lineage>
        <taxon>Eukaryota</taxon>
        <taxon>Fungi</taxon>
        <taxon>Dikarya</taxon>
        <taxon>Ascomycota</taxon>
        <taxon>Saccharomycotina</taxon>
        <taxon>Pichiomycetes</taxon>
        <taxon>Debaryomycetaceae</taxon>
        <taxon>Candida/Lodderomyces clade</taxon>
        <taxon>Candida</taxon>
    </lineage>
</organism>
<gene>
    <name evidence="9" type="primary">SPO1_1</name>
    <name evidence="9" type="ORF">Cantr_06645</name>
</gene>
<dbReference type="InterPro" id="IPR002642">
    <property type="entry name" value="LysoPLipase_cat_dom"/>
</dbReference>
<keyword evidence="2 5" id="KW-0378">Hydrolase</keyword>
<dbReference type="STRING" id="5486.A0A367XWM7"/>
<dbReference type="PANTHER" id="PTHR10728:SF56">
    <property type="entry name" value="MEIOTIC PHOSPHOLIPASE SPO1-RELATED"/>
    <property type="match status" value="1"/>
</dbReference>
<evidence type="ECO:0000313" key="9">
    <source>
        <dbReference type="EMBL" id="RCK58018.1"/>
    </source>
</evidence>
<dbReference type="OrthoDB" id="4084751at2759"/>
<keyword evidence="10" id="KW-1185">Reference proteome</keyword>
<accession>A0A367XWM7</accession>
<keyword evidence="3 5" id="KW-0442">Lipid degradation</keyword>
<dbReference type="SMART" id="SM00022">
    <property type="entry name" value="PLAc"/>
    <property type="match status" value="1"/>
</dbReference>
<evidence type="ECO:0000256" key="2">
    <source>
        <dbReference type="ARBA" id="ARBA00022801"/>
    </source>
</evidence>